<dbReference type="InterPro" id="IPR032623">
    <property type="entry name" value="FecR_N"/>
</dbReference>
<proteinExistence type="predicted"/>
<dbReference type="OrthoDB" id="8617634at2"/>
<evidence type="ECO:0000313" key="3">
    <source>
        <dbReference type="Proteomes" id="UP000198781"/>
    </source>
</evidence>
<evidence type="ECO:0000259" key="1">
    <source>
        <dbReference type="Pfam" id="PF16220"/>
    </source>
</evidence>
<sequence>MRQADPHWAVAWDWVQREHDGEHFDAAAREEMTRWLVADPAHREAYEKAARLWLLAGLVAPSTM</sequence>
<keyword evidence="2" id="KW-0472">Membrane</keyword>
<organism evidence="2 3">
    <name type="scientific">Paracidovorax valerianellae</name>
    <dbReference type="NCBI Taxonomy" id="187868"/>
    <lineage>
        <taxon>Bacteria</taxon>
        <taxon>Pseudomonadati</taxon>
        <taxon>Pseudomonadota</taxon>
        <taxon>Betaproteobacteria</taxon>
        <taxon>Burkholderiales</taxon>
        <taxon>Comamonadaceae</taxon>
        <taxon>Paracidovorax</taxon>
    </lineage>
</organism>
<dbReference type="RefSeq" id="WP_092741107.1">
    <property type="nucleotide sequence ID" value="NZ_FMZC01000003.1"/>
</dbReference>
<keyword evidence="3" id="KW-1185">Reference proteome</keyword>
<evidence type="ECO:0000313" key="2">
    <source>
        <dbReference type="EMBL" id="SDC69218.1"/>
    </source>
</evidence>
<name>A0A1G6NN94_9BURK</name>
<dbReference type="Pfam" id="PF16220">
    <property type="entry name" value="DUF4880"/>
    <property type="match status" value="1"/>
</dbReference>
<accession>A0A1G6NN94</accession>
<feature type="domain" description="FecR N-terminal" evidence="1">
    <location>
        <begin position="11"/>
        <end position="52"/>
    </location>
</feature>
<protein>
    <submittedName>
        <fullName evidence="2">Transmembrane sensor</fullName>
    </submittedName>
</protein>
<keyword evidence="2" id="KW-0812">Transmembrane</keyword>
<gene>
    <name evidence="2" type="ORF">SAMN05192589_1035</name>
</gene>
<dbReference type="AlphaFoldDB" id="A0A1G6NN94"/>
<dbReference type="EMBL" id="FMZC01000003">
    <property type="protein sequence ID" value="SDC69218.1"/>
    <property type="molecule type" value="Genomic_DNA"/>
</dbReference>
<reference evidence="2 3" key="1">
    <citation type="submission" date="2016-10" db="EMBL/GenBank/DDBJ databases">
        <authorList>
            <person name="de Groot N.N."/>
        </authorList>
    </citation>
    <scope>NUCLEOTIDE SEQUENCE [LARGE SCALE GENOMIC DNA]</scope>
    <source>
        <strain evidence="2 3">DSM 16619</strain>
    </source>
</reference>
<dbReference type="Proteomes" id="UP000198781">
    <property type="component" value="Unassembled WGS sequence"/>
</dbReference>
<dbReference type="STRING" id="187868.SAMN05192589_1035"/>